<proteinExistence type="inferred from homology"/>
<keyword evidence="6" id="KW-1185">Reference proteome</keyword>
<evidence type="ECO:0000256" key="4">
    <source>
        <dbReference type="ARBA" id="ARBA00023186"/>
    </source>
</evidence>
<evidence type="ECO:0000256" key="3">
    <source>
        <dbReference type="ARBA" id="ARBA00022490"/>
    </source>
</evidence>
<accession>A0A1B2HHW0</accession>
<dbReference type="AlphaFoldDB" id="A0A1B2HHW0"/>
<protein>
    <submittedName>
        <fullName evidence="5">Uncharacterized protein</fullName>
    </submittedName>
</protein>
<dbReference type="EMBL" id="CP016793">
    <property type="protein sequence ID" value="ANZ37304.1"/>
    <property type="molecule type" value="Genomic_DNA"/>
</dbReference>
<dbReference type="STRING" id="1586287.BBK82_15790"/>
<evidence type="ECO:0000313" key="6">
    <source>
        <dbReference type="Proteomes" id="UP000093053"/>
    </source>
</evidence>
<evidence type="ECO:0000256" key="1">
    <source>
        <dbReference type="ARBA" id="ARBA00004496"/>
    </source>
</evidence>
<evidence type="ECO:0000256" key="2">
    <source>
        <dbReference type="ARBA" id="ARBA00006411"/>
    </source>
</evidence>
<dbReference type="KEGG" id="led:BBK82_15790"/>
<dbReference type="InterPro" id="IPR025734">
    <property type="entry name" value="EspG"/>
</dbReference>
<dbReference type="Proteomes" id="UP000093053">
    <property type="component" value="Chromosome"/>
</dbReference>
<keyword evidence="4" id="KW-0143">Chaperone</keyword>
<dbReference type="RefSeq" id="WP_065915698.1">
    <property type="nucleotide sequence ID" value="NZ_CP016793.1"/>
</dbReference>
<sequence length="154" mass="16604">MRAALTPSAFRAAWDHLDLGAMPIVLHAPESIVEHAGPDPWLGKALHQLAFPTLALDVRLGIGSTSTRAMVVASGIRAVLTRDEVVIDEVGDMTAALVELVPETGLRAWFGAIAVNDNGRRHRIDAIVDEDITRQALKGRIDALLDTIRSKVSE</sequence>
<name>A0A1B2HHW0_9PSEU</name>
<keyword evidence="3" id="KW-0963">Cytoplasm</keyword>
<dbReference type="OrthoDB" id="3694934at2"/>
<dbReference type="Pfam" id="PF14011">
    <property type="entry name" value="ESX-1_EspG"/>
    <property type="match status" value="1"/>
</dbReference>
<gene>
    <name evidence="5" type="ORF">BBK82_15790</name>
</gene>
<organism evidence="5 6">
    <name type="scientific">Lentzea guizhouensis</name>
    <dbReference type="NCBI Taxonomy" id="1586287"/>
    <lineage>
        <taxon>Bacteria</taxon>
        <taxon>Bacillati</taxon>
        <taxon>Actinomycetota</taxon>
        <taxon>Actinomycetes</taxon>
        <taxon>Pseudonocardiales</taxon>
        <taxon>Pseudonocardiaceae</taxon>
        <taxon>Lentzea</taxon>
    </lineage>
</organism>
<comment type="similarity">
    <text evidence="2">Belongs to the EspG family.</text>
</comment>
<reference evidence="5 6" key="1">
    <citation type="submission" date="2016-07" db="EMBL/GenBank/DDBJ databases">
        <title>Complete genome sequence of the Lentzea guizhouensis DHS C013.</title>
        <authorList>
            <person name="Cao C."/>
        </authorList>
    </citation>
    <scope>NUCLEOTIDE SEQUENCE [LARGE SCALE GENOMIC DNA]</scope>
    <source>
        <strain evidence="5 6">DHS C013</strain>
    </source>
</reference>
<evidence type="ECO:0000313" key="5">
    <source>
        <dbReference type="EMBL" id="ANZ37304.1"/>
    </source>
</evidence>
<comment type="subcellular location">
    <subcellularLocation>
        <location evidence="1">Cytoplasm</location>
    </subcellularLocation>
</comment>